<dbReference type="Proteomes" id="UP000032180">
    <property type="component" value="Chromosome 9"/>
</dbReference>
<protein>
    <submittedName>
        <fullName evidence="2">Uncharacterized protein</fullName>
    </submittedName>
</protein>
<reference evidence="2 3" key="1">
    <citation type="submission" date="2012-08" db="EMBL/GenBank/DDBJ databases">
        <title>Oryza genome evolution.</title>
        <authorList>
            <person name="Wing R.A."/>
        </authorList>
    </citation>
    <scope>NUCLEOTIDE SEQUENCE</scope>
</reference>
<evidence type="ECO:0000313" key="3">
    <source>
        <dbReference type="Proteomes" id="UP000032180"/>
    </source>
</evidence>
<dbReference type="HOGENOM" id="CLU_2389414_0_0_1"/>
<name>A0A0D9XFH1_9ORYZ</name>
<proteinExistence type="predicted"/>
<dbReference type="STRING" id="77586.A0A0D9XFH1"/>
<organism evidence="2 3">
    <name type="scientific">Leersia perrieri</name>
    <dbReference type="NCBI Taxonomy" id="77586"/>
    <lineage>
        <taxon>Eukaryota</taxon>
        <taxon>Viridiplantae</taxon>
        <taxon>Streptophyta</taxon>
        <taxon>Embryophyta</taxon>
        <taxon>Tracheophyta</taxon>
        <taxon>Spermatophyta</taxon>
        <taxon>Magnoliopsida</taxon>
        <taxon>Liliopsida</taxon>
        <taxon>Poales</taxon>
        <taxon>Poaceae</taxon>
        <taxon>BOP clade</taxon>
        <taxon>Oryzoideae</taxon>
        <taxon>Oryzeae</taxon>
        <taxon>Oryzinae</taxon>
        <taxon>Leersia</taxon>
    </lineage>
</organism>
<feature type="region of interest" description="Disordered" evidence="1">
    <location>
        <begin position="1"/>
        <end position="27"/>
    </location>
</feature>
<evidence type="ECO:0000313" key="2">
    <source>
        <dbReference type="EnsemblPlants" id="LPERR09G12090.1"/>
    </source>
</evidence>
<reference evidence="2" key="3">
    <citation type="submission" date="2015-04" db="UniProtKB">
        <authorList>
            <consortium name="EnsemblPlants"/>
        </authorList>
    </citation>
    <scope>IDENTIFICATION</scope>
</reference>
<accession>A0A0D9XFH1</accession>
<dbReference type="AlphaFoldDB" id="A0A0D9XFH1"/>
<dbReference type="EnsemblPlants" id="LPERR09G12090.1">
    <property type="protein sequence ID" value="LPERR09G12090.1"/>
    <property type="gene ID" value="LPERR09G12090"/>
</dbReference>
<dbReference type="Gramene" id="LPERR09G12090.1">
    <property type="protein sequence ID" value="LPERR09G12090.1"/>
    <property type="gene ID" value="LPERR09G12090"/>
</dbReference>
<reference evidence="3" key="2">
    <citation type="submission" date="2013-12" db="EMBL/GenBank/DDBJ databases">
        <authorList>
            <person name="Yu Y."/>
            <person name="Lee S."/>
            <person name="de Baynast K."/>
            <person name="Wissotski M."/>
            <person name="Liu L."/>
            <person name="Talag J."/>
            <person name="Goicoechea J."/>
            <person name="Angelova A."/>
            <person name="Jetty R."/>
            <person name="Kudrna D."/>
            <person name="Golser W."/>
            <person name="Rivera L."/>
            <person name="Zhang J."/>
            <person name="Wing R."/>
        </authorList>
    </citation>
    <scope>NUCLEOTIDE SEQUENCE</scope>
</reference>
<sequence>MSPGKAPRINQIGSSGAGGGADVPPLQRQQMQDIYMLLIDPQFTTMRNSMREKILCYIGRKQMPDGFRQPRLAELAKRLESAKGESKDDAEPYD</sequence>
<evidence type="ECO:0000256" key="1">
    <source>
        <dbReference type="SAM" id="MobiDB-lite"/>
    </source>
</evidence>
<keyword evidence="3" id="KW-1185">Reference proteome</keyword>